<gene>
    <name evidence="8" type="primary">ppk</name>
    <name evidence="16" type="ORF">OINT_1000780</name>
</gene>
<feature type="binding site" evidence="8">
    <location>
        <position position="654"/>
    </location>
    <ligand>
        <name>ATP</name>
        <dbReference type="ChEBI" id="CHEBI:30616"/>
    </ligand>
</feature>
<evidence type="ECO:0000256" key="5">
    <source>
        <dbReference type="ARBA" id="ARBA00022777"/>
    </source>
</evidence>
<evidence type="ECO:0000256" key="9">
    <source>
        <dbReference type="RuleBase" id="RU003800"/>
    </source>
</evidence>
<evidence type="ECO:0000256" key="11">
    <source>
        <dbReference type="SAM" id="MobiDB-lite"/>
    </source>
</evidence>
<dbReference type="NCBIfam" id="NF003917">
    <property type="entry name" value="PRK05443.1-1"/>
    <property type="match status" value="1"/>
</dbReference>
<dbReference type="InterPro" id="IPR025198">
    <property type="entry name" value="PPK_N_dom"/>
</dbReference>
<dbReference type="PANTHER" id="PTHR30218:SF0">
    <property type="entry name" value="POLYPHOSPHATE KINASE"/>
    <property type="match status" value="1"/>
</dbReference>
<feature type="binding site" evidence="8">
    <location>
        <position position="682"/>
    </location>
    <ligand>
        <name>ATP</name>
        <dbReference type="ChEBI" id="CHEBI:30616"/>
    </ligand>
</feature>
<dbReference type="EMBL" id="ACQA01000001">
    <property type="protein sequence ID" value="EEQ95411.1"/>
    <property type="molecule type" value="Genomic_DNA"/>
</dbReference>
<dbReference type="Pfam" id="PF13089">
    <property type="entry name" value="PP_kinase_N"/>
    <property type="match status" value="1"/>
</dbReference>
<proteinExistence type="inferred from homology"/>
<feature type="compositionally biased region" description="Low complexity" evidence="11">
    <location>
        <begin position="779"/>
        <end position="790"/>
    </location>
</feature>
<keyword evidence="6 8" id="KW-0067">ATP-binding</keyword>
<feature type="domain" description="Polyphosphate kinase C-terminal" evidence="14">
    <location>
        <begin position="594"/>
        <end position="771"/>
    </location>
</feature>
<evidence type="ECO:0000256" key="7">
    <source>
        <dbReference type="ARBA" id="ARBA00022842"/>
    </source>
</evidence>
<keyword evidence="4 8" id="KW-0547">Nucleotide-binding</keyword>
<dbReference type="SUPFAM" id="SSF143724">
    <property type="entry name" value="PHP14-like"/>
    <property type="match status" value="1"/>
</dbReference>
<feature type="binding site" evidence="8">
    <location>
        <position position="495"/>
    </location>
    <ligand>
        <name>Mg(2+)</name>
        <dbReference type="ChEBI" id="CHEBI:18420"/>
    </ligand>
</feature>
<dbReference type="GO" id="GO:0008976">
    <property type="term" value="F:polyphosphate kinase activity"/>
    <property type="evidence" value="ECO:0007669"/>
    <property type="project" value="UniProtKB-UniRule"/>
</dbReference>
<feature type="binding site" evidence="8">
    <location>
        <position position="558"/>
    </location>
    <ligand>
        <name>ATP</name>
        <dbReference type="ChEBI" id="CHEBI:30616"/>
    </ligand>
</feature>
<dbReference type="GO" id="GO:0046872">
    <property type="term" value="F:metal ion binding"/>
    <property type="evidence" value="ECO:0007669"/>
    <property type="project" value="UniProtKB-KW"/>
</dbReference>
<dbReference type="InterPro" id="IPR024953">
    <property type="entry name" value="PP_kinase_middle"/>
</dbReference>
<feature type="binding site" evidence="8">
    <location>
        <position position="140"/>
    </location>
    <ligand>
        <name>ATP</name>
        <dbReference type="ChEBI" id="CHEBI:30616"/>
    </ligand>
</feature>
<evidence type="ECO:0000256" key="8">
    <source>
        <dbReference type="HAMAP-Rule" id="MF_00347"/>
    </source>
</evidence>
<comment type="similarity">
    <text evidence="8 9">Belongs to the polyphosphate kinase 1 (PPK1) family.</text>
</comment>
<dbReference type="GO" id="GO:0006799">
    <property type="term" value="P:polyphosphate biosynthetic process"/>
    <property type="evidence" value="ECO:0007669"/>
    <property type="project" value="UniProtKB-UniRule"/>
</dbReference>
<name>C4WF06_9HYPH</name>
<dbReference type="InterPro" id="IPR041108">
    <property type="entry name" value="PP_kinase_C_1"/>
</dbReference>
<keyword evidence="7 8" id="KW-0460">Magnesium</keyword>
<dbReference type="EC" id="2.7.4.1" evidence="8 9"/>
<keyword evidence="1 8" id="KW-0597">Phosphoprotein</keyword>
<feature type="active site" description="Phosphohistidine intermediate" evidence="8">
    <location>
        <position position="525"/>
    </location>
</feature>
<keyword evidence="10" id="KW-0175">Coiled coil</keyword>
<dbReference type="PANTHER" id="PTHR30218">
    <property type="entry name" value="POLYPHOSPHATE KINASE"/>
    <property type="match status" value="1"/>
</dbReference>
<feature type="domain" description="Polyphosphate kinase C-terminal" evidence="15">
    <location>
        <begin position="422"/>
        <end position="586"/>
    </location>
</feature>
<evidence type="ECO:0000259" key="12">
    <source>
        <dbReference type="Pfam" id="PF02503"/>
    </source>
</evidence>
<evidence type="ECO:0000313" key="16">
    <source>
        <dbReference type="EMBL" id="EEQ95411.1"/>
    </source>
</evidence>
<dbReference type="InterPro" id="IPR036830">
    <property type="entry name" value="PP_kinase_middle_dom_sf"/>
</dbReference>
<comment type="function">
    <text evidence="8 9">Catalyzes the reversible transfer of the terminal phosphate of ATP to form a long-chain polyphosphate (polyP).</text>
</comment>
<dbReference type="Pfam" id="PF17941">
    <property type="entry name" value="PP_kinase_C_1"/>
    <property type="match status" value="1"/>
</dbReference>
<evidence type="ECO:0000259" key="14">
    <source>
        <dbReference type="Pfam" id="PF13090"/>
    </source>
</evidence>
<comment type="caution">
    <text evidence="16">The sequence shown here is derived from an EMBL/GenBank/DDBJ whole genome shotgun (WGS) entry which is preliminary data.</text>
</comment>
<dbReference type="FunFam" id="3.30.870.10:FF:000001">
    <property type="entry name" value="Polyphosphate kinase"/>
    <property type="match status" value="1"/>
</dbReference>
<accession>C4WF06</accession>
<feature type="coiled-coil region" evidence="10">
    <location>
        <begin position="178"/>
        <end position="205"/>
    </location>
</feature>
<evidence type="ECO:0000256" key="2">
    <source>
        <dbReference type="ARBA" id="ARBA00022679"/>
    </source>
</evidence>
<sequence length="809" mass="90941">MLSNCHMTAIGLSSVRKSAKQFSIRMRGETDRRSRNVPVAVGTGNMSENSVMASETPSVTEGGNHEMTAGLAPNPTVVPDMEADPEVHKALNGELMQSADRFVNREFSWLQFNRRVLEEAANMRQPLLERLRFLSISAANLDEFFMVRIAGLAAQVRAGVALRSADGRTPQEQLDFVLDEVGRLQEEQQGRLRALREELEQESIEIVRPSALSRPEKEWLENHFLETIFPVLTPLSIDPAHPFPFIPNLGFSIALQLARRADNHPMTALLRIPVALKRFIQLPTEQTNDYRFITIEDAVSLFIGRLFPGYEVRGAGTFRIIRDSDIEVEEEAEDLVRLFETALKRRRRGQVIRIEFDGEMPEALRIFVATELGVSENRISVHEGLLALNMISEIVSIPREDLKFVSYNPRFPERIREHGGDCFAAIREKDIVVHHPYESFDVVVQFLRQAAADPDVLAIKQTLYRTSNDSPIVRALVDAAEAGKSVTALVELKARFDEEANIRWARDLERAGVQVVFGFIELKTHAKMSLVVRREDQKLRSYVHLGTGNYHPITARIYTDLSFFTSDADIARDVAHIFNFITGYAQPAEEMKIAISPFTLRARILKHIEDEVAHAKAGRPAAIWMKMNALVDPQIIDALYMASQAGVQIDLVVRGICCLRPGVPGLSDNIRAKSIVGRFLEHSRVFCFGNGNDLPSDKAIVYIGSADMMPRNLDRRVETLVPITNATVHQQILSQIMFANIIDNQQSYQLLADGTSRRIEKEAGEEAFNAQEYFMTNPSLSGRGKSLKSSAPRLIAHRKRAQAERKTTA</sequence>
<protein>
    <recommendedName>
        <fullName evidence="8 9">Polyphosphate kinase</fullName>
        <ecNumber evidence="8 9">2.7.4.1</ecNumber>
    </recommendedName>
    <alternativeName>
        <fullName evidence="8">ATP-polyphosphate phosphotransferase</fullName>
    </alternativeName>
    <alternativeName>
        <fullName evidence="8">Polyphosphoric acid kinase</fullName>
    </alternativeName>
</protein>
<dbReference type="NCBIfam" id="NF003919">
    <property type="entry name" value="PRK05443.1-4"/>
    <property type="match status" value="1"/>
</dbReference>
<dbReference type="Pfam" id="PF13090">
    <property type="entry name" value="PP_kinase_C"/>
    <property type="match status" value="1"/>
</dbReference>
<evidence type="ECO:0000259" key="13">
    <source>
        <dbReference type="Pfam" id="PF13089"/>
    </source>
</evidence>
<organism evidence="16 17">
    <name type="scientific">Brucella intermedia LMG 3301</name>
    <dbReference type="NCBI Taxonomy" id="641118"/>
    <lineage>
        <taxon>Bacteria</taxon>
        <taxon>Pseudomonadati</taxon>
        <taxon>Pseudomonadota</taxon>
        <taxon>Alphaproteobacteria</taxon>
        <taxon>Hyphomicrobiales</taxon>
        <taxon>Brucellaceae</taxon>
        <taxon>Brucella/Ochrobactrum group</taxon>
        <taxon>Brucella</taxon>
    </lineage>
</organism>
<dbReference type="NCBIfam" id="NF003918">
    <property type="entry name" value="PRK05443.1-2"/>
    <property type="match status" value="1"/>
</dbReference>
<keyword evidence="3 8" id="KW-0479">Metal-binding</keyword>
<keyword evidence="5 8" id="KW-0418">Kinase</keyword>
<dbReference type="HOGENOM" id="CLU_009678_5_0_5"/>
<dbReference type="InterPro" id="IPR003414">
    <property type="entry name" value="PP_kinase"/>
</dbReference>
<dbReference type="AlphaFoldDB" id="C4WF06"/>
<comment type="catalytic activity">
    <reaction evidence="8 9">
        <text>[phosphate](n) + ATP = [phosphate](n+1) + ADP</text>
        <dbReference type="Rhea" id="RHEA:19573"/>
        <dbReference type="Rhea" id="RHEA-COMP:9859"/>
        <dbReference type="Rhea" id="RHEA-COMP:14280"/>
        <dbReference type="ChEBI" id="CHEBI:16838"/>
        <dbReference type="ChEBI" id="CHEBI:30616"/>
        <dbReference type="ChEBI" id="CHEBI:456216"/>
        <dbReference type="EC" id="2.7.4.1"/>
    </reaction>
</comment>
<reference evidence="16 17" key="1">
    <citation type="submission" date="2009-05" db="EMBL/GenBank/DDBJ databases">
        <authorList>
            <person name="Setubal J.C."/>
            <person name="Boyle S."/>
            <person name="Crasta O.R."/>
            <person name="Gillespie J.J."/>
            <person name="Kenyon R.W."/>
            <person name="Lu J."/>
            <person name="Mane S."/>
            <person name="Nagrani S."/>
            <person name="Shallom J.M."/>
            <person name="Shallom S."/>
            <person name="Shukla M."/>
            <person name="Snyder E.E."/>
            <person name="Sobral B.W."/>
            <person name="Wattam A.R."/>
            <person name="Will R."/>
            <person name="Williams K."/>
            <person name="Yoo H."/>
            <person name="Munk C."/>
            <person name="Tapia R."/>
            <person name="Green L."/>
            <person name="Rogers Y."/>
            <person name="Detter J.C."/>
            <person name="Bruce D."/>
            <person name="Brettin T.S."/>
            <person name="Tsolis R."/>
        </authorList>
    </citation>
    <scope>NUCLEOTIDE SEQUENCE [LARGE SCALE GENOMIC DNA]</scope>
    <source>
        <strain evidence="16 17">LMG 3301</strain>
    </source>
</reference>
<evidence type="ECO:0000256" key="10">
    <source>
        <dbReference type="SAM" id="Coils"/>
    </source>
</evidence>
<evidence type="ECO:0000256" key="3">
    <source>
        <dbReference type="ARBA" id="ARBA00022723"/>
    </source>
</evidence>
<evidence type="ECO:0000256" key="6">
    <source>
        <dbReference type="ARBA" id="ARBA00022840"/>
    </source>
</evidence>
<evidence type="ECO:0000256" key="4">
    <source>
        <dbReference type="ARBA" id="ARBA00022741"/>
    </source>
</evidence>
<dbReference type="Gene3D" id="1.20.58.310">
    <property type="entry name" value="Polyphosphate kinase N-terminal domain"/>
    <property type="match status" value="1"/>
</dbReference>
<feature type="region of interest" description="Disordered" evidence="11">
    <location>
        <begin position="779"/>
        <end position="809"/>
    </location>
</feature>
<dbReference type="NCBIfam" id="TIGR03705">
    <property type="entry name" value="poly_P_kin"/>
    <property type="match status" value="1"/>
</dbReference>
<dbReference type="CDD" id="cd09168">
    <property type="entry name" value="PLDc_PaPPK1_C2_like"/>
    <property type="match status" value="1"/>
</dbReference>
<dbReference type="SUPFAM" id="SSF140356">
    <property type="entry name" value="PPK N-terminal domain-like"/>
    <property type="match status" value="1"/>
</dbReference>
<evidence type="ECO:0000259" key="15">
    <source>
        <dbReference type="Pfam" id="PF17941"/>
    </source>
</evidence>
<dbReference type="CDD" id="cd09165">
    <property type="entry name" value="PLDc_PaPPK1_C1_like"/>
    <property type="match status" value="1"/>
</dbReference>
<dbReference type="Gene3D" id="3.30.1840.10">
    <property type="entry name" value="Polyphosphate kinase middle domain"/>
    <property type="match status" value="1"/>
</dbReference>
<feature type="domain" description="Polyphosphate kinase middle" evidence="12">
    <location>
        <begin position="216"/>
        <end position="393"/>
    </location>
</feature>
<dbReference type="GO" id="GO:0009358">
    <property type="term" value="C:polyphosphate kinase complex"/>
    <property type="evidence" value="ECO:0007669"/>
    <property type="project" value="InterPro"/>
</dbReference>
<comment type="cofactor">
    <cofactor evidence="8">
        <name>Mg(2+)</name>
        <dbReference type="ChEBI" id="CHEBI:18420"/>
    </cofactor>
</comment>
<dbReference type="Pfam" id="PF02503">
    <property type="entry name" value="PP_kinase"/>
    <property type="match status" value="1"/>
</dbReference>
<dbReference type="Proteomes" id="UP000004386">
    <property type="component" value="Unassembled WGS sequence"/>
</dbReference>
<dbReference type="Gene3D" id="3.30.870.10">
    <property type="entry name" value="Endonuclease Chain A"/>
    <property type="match status" value="2"/>
</dbReference>
<evidence type="ECO:0000313" key="17">
    <source>
        <dbReference type="Proteomes" id="UP000004386"/>
    </source>
</evidence>
<evidence type="ECO:0000256" key="1">
    <source>
        <dbReference type="ARBA" id="ARBA00022553"/>
    </source>
</evidence>
<dbReference type="HAMAP" id="MF_00347">
    <property type="entry name" value="Polyphosphate_kinase"/>
    <property type="match status" value="1"/>
</dbReference>
<dbReference type="GO" id="GO:0005524">
    <property type="term" value="F:ATP binding"/>
    <property type="evidence" value="ECO:0007669"/>
    <property type="project" value="UniProtKB-KW"/>
</dbReference>
<dbReference type="InterPro" id="IPR036832">
    <property type="entry name" value="PPK_N_dom_sf"/>
</dbReference>
<comment type="PTM">
    <text evidence="8 9">An intermediate of this reaction is the autophosphorylated ppk in which a phosphate is covalently linked to a histidine residue through a N-P bond.</text>
</comment>
<feature type="binding site" evidence="8">
    <location>
        <position position="465"/>
    </location>
    <ligand>
        <name>Mg(2+)</name>
        <dbReference type="ChEBI" id="CHEBI:18420"/>
    </ligand>
</feature>
<keyword evidence="2 8" id="KW-0808">Transferase</keyword>
<dbReference type="SUPFAM" id="SSF56024">
    <property type="entry name" value="Phospholipase D/nuclease"/>
    <property type="match status" value="2"/>
</dbReference>
<dbReference type="InterPro" id="IPR025200">
    <property type="entry name" value="PPK_C_dom2"/>
</dbReference>
<feature type="domain" description="Polyphosphate kinase N-terminal" evidence="13">
    <location>
        <begin position="102"/>
        <end position="207"/>
    </location>
</feature>
<dbReference type="NCBIfam" id="NF003921">
    <property type="entry name" value="PRK05443.2-2"/>
    <property type="match status" value="1"/>
</dbReference>